<evidence type="ECO:0000256" key="1">
    <source>
        <dbReference type="SAM" id="Phobius"/>
    </source>
</evidence>
<feature type="transmembrane region" description="Helical" evidence="1">
    <location>
        <begin position="237"/>
        <end position="259"/>
    </location>
</feature>
<reference evidence="3" key="1">
    <citation type="submission" date="2024-05" db="EMBL/GenBank/DDBJ databases">
        <title>Planctomycetes of the genus Singulisphaera possess chitinolytic capabilities.</title>
        <authorList>
            <person name="Ivanova A."/>
        </authorList>
    </citation>
    <scope>NUCLEOTIDE SEQUENCE</scope>
    <source>
        <strain evidence="3">Ch08T</strain>
    </source>
</reference>
<protein>
    <submittedName>
        <fullName evidence="3">DUF1583 domain-containing protein</fullName>
    </submittedName>
</protein>
<keyword evidence="1" id="KW-1133">Transmembrane helix</keyword>
<keyword evidence="1" id="KW-0472">Membrane</keyword>
<dbReference type="RefSeq" id="WP_406694593.1">
    <property type="nucleotide sequence ID" value="NZ_CP155447.1"/>
</dbReference>
<dbReference type="EMBL" id="CP155447">
    <property type="protein sequence ID" value="XBH01847.1"/>
    <property type="molecule type" value="Genomic_DNA"/>
</dbReference>
<gene>
    <name evidence="3" type="ORF">V5E97_26335</name>
</gene>
<name>A0AAU7CA69_9BACT</name>
<dbReference type="AlphaFoldDB" id="A0AAU7CA69"/>
<organism evidence="3">
    <name type="scientific">Singulisphaera sp. Ch08</name>
    <dbReference type="NCBI Taxonomy" id="3120278"/>
    <lineage>
        <taxon>Bacteria</taxon>
        <taxon>Pseudomonadati</taxon>
        <taxon>Planctomycetota</taxon>
        <taxon>Planctomycetia</taxon>
        <taxon>Isosphaerales</taxon>
        <taxon>Isosphaeraceae</taxon>
        <taxon>Singulisphaera</taxon>
    </lineage>
</organism>
<evidence type="ECO:0000313" key="3">
    <source>
        <dbReference type="EMBL" id="XBH01847.1"/>
    </source>
</evidence>
<dbReference type="InterPro" id="IPR011475">
    <property type="entry name" value="DUF1583"/>
</dbReference>
<accession>A0AAU7CA69</accession>
<evidence type="ECO:0000259" key="2">
    <source>
        <dbReference type="Pfam" id="PF07622"/>
    </source>
</evidence>
<feature type="domain" description="DUF1583" evidence="2">
    <location>
        <begin position="20"/>
        <end position="224"/>
    </location>
</feature>
<keyword evidence="1" id="KW-0812">Transmembrane</keyword>
<sequence length="264" mass="28919">MISILFVALASLAATEGGPPGAVFEADFRRSQFEPLRWTLVGRNAQRFISPTSRGLRIAFAPKRMPEVPVGIAPTVGIAGDFEITLSYEIVKGSRPSRDPAPGLSLGIIYDSEAQHTYTLMRLSKPKDGEMLFAHRGRLVNGKRKLNFNEEPANSSSGMLRLTRRGKTLVYEACEEPESTFRVIHELPCGDEKIKQIRLHAIPPPSSDSLVVLFRTFGIRATTLIEPEERGARSSGFWWGAIGILVGTTVIIALCATLGRSRAS</sequence>
<proteinExistence type="predicted"/>
<dbReference type="Pfam" id="PF07622">
    <property type="entry name" value="DUF1583"/>
    <property type="match status" value="1"/>
</dbReference>